<protein>
    <submittedName>
        <fullName evidence="3">Tripartite tricarboxylate transporter TctB family protein</fullName>
    </submittedName>
</protein>
<proteinExistence type="predicted"/>
<feature type="transmembrane region" description="Helical" evidence="1">
    <location>
        <begin position="29"/>
        <end position="49"/>
    </location>
</feature>
<organism evidence="3 4">
    <name type="scientific">Candidatus Microbacterium stercoravium</name>
    <dbReference type="NCBI Taxonomy" id="2838697"/>
    <lineage>
        <taxon>Bacteria</taxon>
        <taxon>Bacillati</taxon>
        <taxon>Actinomycetota</taxon>
        <taxon>Actinomycetes</taxon>
        <taxon>Micrococcales</taxon>
        <taxon>Microbacteriaceae</taxon>
        <taxon>Microbacterium</taxon>
    </lineage>
</organism>
<evidence type="ECO:0000256" key="1">
    <source>
        <dbReference type="SAM" id="Phobius"/>
    </source>
</evidence>
<dbReference type="Proteomes" id="UP000824220">
    <property type="component" value="Unassembled WGS sequence"/>
</dbReference>
<feature type="domain" description="DUF1468" evidence="2">
    <location>
        <begin position="30"/>
        <end position="175"/>
    </location>
</feature>
<dbReference type="EMBL" id="DXAM01000095">
    <property type="protein sequence ID" value="HJA04573.1"/>
    <property type="molecule type" value="Genomic_DNA"/>
</dbReference>
<dbReference type="Pfam" id="PF07331">
    <property type="entry name" value="TctB"/>
    <property type="match status" value="1"/>
</dbReference>
<dbReference type="InterPro" id="IPR009936">
    <property type="entry name" value="DUF1468"/>
</dbReference>
<comment type="caution">
    <text evidence="3">The sequence shown here is derived from an EMBL/GenBank/DDBJ whole genome shotgun (WGS) entry which is preliminary data.</text>
</comment>
<reference evidence="3" key="1">
    <citation type="journal article" date="2021" name="PeerJ">
        <title>Extensive microbial diversity within the chicken gut microbiome revealed by metagenomics and culture.</title>
        <authorList>
            <person name="Gilroy R."/>
            <person name="Ravi A."/>
            <person name="Getino M."/>
            <person name="Pursley I."/>
            <person name="Horton D.L."/>
            <person name="Alikhan N.F."/>
            <person name="Baker D."/>
            <person name="Gharbi K."/>
            <person name="Hall N."/>
            <person name="Watson M."/>
            <person name="Adriaenssens E.M."/>
            <person name="Foster-Nyarko E."/>
            <person name="Jarju S."/>
            <person name="Secka A."/>
            <person name="Antonio M."/>
            <person name="Oren A."/>
            <person name="Chaudhuri R.R."/>
            <person name="La Ragione R."/>
            <person name="Hildebrand F."/>
            <person name="Pallen M.J."/>
        </authorList>
    </citation>
    <scope>NUCLEOTIDE SEQUENCE</scope>
    <source>
        <strain evidence="3">ChiHjej8B7-3636</strain>
    </source>
</reference>
<name>A0A9D2H4S8_9MICO</name>
<evidence type="ECO:0000313" key="4">
    <source>
        <dbReference type="Proteomes" id="UP000824220"/>
    </source>
</evidence>
<sequence>MSFRDNATALSATMGKRLDLTRRALVKDLVMPVVLLAFAGYLAFGIVTMDVPEGTSFPGPGFFPGIIAAGLALFAALLVARAVRDARSAPREEAGSEEAKRVGVDWRSLAWIVGGFAAFIALLKVLGWIIGAGLLFWAIARGFGERRHLMSLIVGFTTSSLAYIAFDMLLGMSLPSGILGWGF</sequence>
<evidence type="ECO:0000313" key="3">
    <source>
        <dbReference type="EMBL" id="HJA04573.1"/>
    </source>
</evidence>
<reference evidence="3" key="2">
    <citation type="submission" date="2021-04" db="EMBL/GenBank/DDBJ databases">
        <authorList>
            <person name="Gilroy R."/>
        </authorList>
    </citation>
    <scope>NUCLEOTIDE SEQUENCE</scope>
    <source>
        <strain evidence="3">ChiHjej8B7-3636</strain>
    </source>
</reference>
<feature type="transmembrane region" description="Helical" evidence="1">
    <location>
        <begin position="109"/>
        <end position="137"/>
    </location>
</feature>
<keyword evidence="1" id="KW-1133">Transmembrane helix</keyword>
<dbReference type="AlphaFoldDB" id="A0A9D2H4S8"/>
<feature type="transmembrane region" description="Helical" evidence="1">
    <location>
        <begin position="61"/>
        <end position="83"/>
    </location>
</feature>
<gene>
    <name evidence="3" type="ORF">H9800_06885</name>
</gene>
<keyword evidence="1" id="KW-0812">Transmembrane</keyword>
<accession>A0A9D2H4S8</accession>
<evidence type="ECO:0000259" key="2">
    <source>
        <dbReference type="Pfam" id="PF07331"/>
    </source>
</evidence>
<keyword evidence="1" id="KW-0472">Membrane</keyword>